<comment type="caution">
    <text evidence="1">The sequence shown here is derived from an EMBL/GenBank/DDBJ whole genome shotgun (WGS) entry which is preliminary data.</text>
</comment>
<reference evidence="1" key="1">
    <citation type="submission" date="2021-06" db="EMBL/GenBank/DDBJ databases">
        <title>Comparative genomics, transcriptomics and evolutionary studies reveal genomic signatures of adaptation to plant cell wall in hemibiotrophic fungi.</title>
        <authorList>
            <consortium name="DOE Joint Genome Institute"/>
            <person name="Baroncelli R."/>
            <person name="Diaz J.F."/>
            <person name="Benocci T."/>
            <person name="Peng M."/>
            <person name="Battaglia E."/>
            <person name="Haridas S."/>
            <person name="Andreopoulos W."/>
            <person name="Labutti K."/>
            <person name="Pangilinan J."/>
            <person name="Floch G.L."/>
            <person name="Makela M.R."/>
            <person name="Henrissat B."/>
            <person name="Grigoriev I.V."/>
            <person name="Crouch J.A."/>
            <person name="De Vries R.P."/>
            <person name="Sukno S.A."/>
            <person name="Thon M.R."/>
        </authorList>
    </citation>
    <scope>NUCLEOTIDE SEQUENCE</scope>
    <source>
        <strain evidence="1">CBS 102054</strain>
    </source>
</reference>
<organism evidence="1 2">
    <name type="scientific">Colletotrichum phormii</name>
    <dbReference type="NCBI Taxonomy" id="359342"/>
    <lineage>
        <taxon>Eukaryota</taxon>
        <taxon>Fungi</taxon>
        <taxon>Dikarya</taxon>
        <taxon>Ascomycota</taxon>
        <taxon>Pezizomycotina</taxon>
        <taxon>Sordariomycetes</taxon>
        <taxon>Hypocreomycetidae</taxon>
        <taxon>Glomerellales</taxon>
        <taxon>Glomerellaceae</taxon>
        <taxon>Colletotrichum</taxon>
        <taxon>Colletotrichum acutatum species complex</taxon>
    </lineage>
</organism>
<keyword evidence="2" id="KW-1185">Reference proteome</keyword>
<evidence type="ECO:0000313" key="2">
    <source>
        <dbReference type="Proteomes" id="UP001243989"/>
    </source>
</evidence>
<dbReference type="AlphaFoldDB" id="A0AAJ0ED52"/>
<dbReference type="RefSeq" id="XP_060443296.1">
    <property type="nucleotide sequence ID" value="XM_060590709.1"/>
</dbReference>
<name>A0AAJ0ED52_9PEZI</name>
<dbReference type="GeneID" id="85475571"/>
<protein>
    <submittedName>
        <fullName evidence="1">Uncharacterized protein</fullName>
    </submittedName>
</protein>
<gene>
    <name evidence="1" type="ORF">BDP81DRAFT_431794</name>
</gene>
<sequence>MTPFASLTEPSLVMLGVVRTATSLGLFSGSIHVFQRYENLVPPGMPNSVGRFLIAYSISPLLMGEGTPVP</sequence>
<accession>A0AAJ0ED52</accession>
<proteinExistence type="predicted"/>
<dbReference type="EMBL" id="JAHMHQ010000014">
    <property type="protein sequence ID" value="KAK1634689.1"/>
    <property type="molecule type" value="Genomic_DNA"/>
</dbReference>
<evidence type="ECO:0000313" key="1">
    <source>
        <dbReference type="EMBL" id="KAK1634689.1"/>
    </source>
</evidence>
<dbReference type="Proteomes" id="UP001243989">
    <property type="component" value="Unassembled WGS sequence"/>
</dbReference>